<evidence type="ECO:0000256" key="2">
    <source>
        <dbReference type="ARBA" id="ARBA00022692"/>
    </source>
</evidence>
<feature type="transmembrane region" description="Helical" evidence="5">
    <location>
        <begin position="75"/>
        <end position="92"/>
    </location>
</feature>
<evidence type="ECO:0000256" key="4">
    <source>
        <dbReference type="ARBA" id="ARBA00023136"/>
    </source>
</evidence>
<comment type="caution">
    <text evidence="7">The sequence shown here is derived from an EMBL/GenBank/DDBJ whole genome shotgun (WGS) entry which is preliminary data.</text>
</comment>
<feature type="transmembrane region" description="Helical" evidence="5">
    <location>
        <begin position="205"/>
        <end position="224"/>
    </location>
</feature>
<sequence>MAYVSLIALFLTVTNFVPISAIGFAPMVLCAWRFYGRTYPAFVTSLSLFAGYALLSTLIYDPASLVNFDFYRRDGNFFVSYAPILAGCVYNHRWNVNKLLTCFFVFAVLANVPPYASYLVHHGLLSPLENAGETFGSYFIARNAAGGFLAMVFCLGLACYLNKSSWSLLAVLALNAAMLVSTYSRGSMLGVLVVLPYVVFGRKRWMLVSLIVGVIAISLAVAAYHTRPSVDYFGFPFDIANPDEKVANLDIRYEWLWPRALAYFSHSPVFGLGFGSFDDHIARVIDYFGLFGQPLEVEIVHSDSHAHNSYLNILAELGVVGLMLMMRFMWQLIAWASDGATKAWREGATDYVGYLFVELSAVCLIAMSCSEHRLTSPSNVLIMSLAVSLLLASRAPRVAQSWRRTATSIRA</sequence>
<keyword evidence="4 5" id="KW-0472">Membrane</keyword>
<gene>
    <name evidence="7" type="ORF">C0Z20_20065</name>
</gene>
<keyword evidence="7" id="KW-0436">Ligase</keyword>
<feature type="transmembrane region" description="Helical" evidence="5">
    <location>
        <begin position="99"/>
        <end position="120"/>
    </location>
</feature>
<evidence type="ECO:0000313" key="7">
    <source>
        <dbReference type="EMBL" id="PMS35045.1"/>
    </source>
</evidence>
<dbReference type="EMBL" id="PNYC01000013">
    <property type="protein sequence ID" value="PMS35045.1"/>
    <property type="molecule type" value="Genomic_DNA"/>
</dbReference>
<comment type="subcellular location">
    <subcellularLocation>
        <location evidence="1">Membrane</location>
        <topology evidence="1">Multi-pass membrane protein</topology>
    </subcellularLocation>
</comment>
<keyword evidence="8" id="KW-1185">Reference proteome</keyword>
<feature type="transmembrane region" description="Helical" evidence="5">
    <location>
        <begin position="168"/>
        <end position="199"/>
    </location>
</feature>
<reference evidence="7 8" key="1">
    <citation type="submission" date="2018-01" db="EMBL/GenBank/DDBJ databases">
        <title>Whole genome analyses suggest that Burkholderia sensu lato contains two further novel genera in the rhizoxinica-symbiotica group Mycetohabitans gen. nov., and Trinickia gen. nov.: implications for the evolution of diazotrophy and nodulation in the Burkholderiaceae.</title>
        <authorList>
            <person name="Estrada-de los Santos P."/>
            <person name="Palmer M."/>
            <person name="Chavez-Ramirez B."/>
            <person name="Beukes C."/>
            <person name="Steenkamp E.T."/>
            <person name="Hirsch A.M."/>
            <person name="Manyaka P."/>
            <person name="Maluk M."/>
            <person name="Lafos M."/>
            <person name="Crook M."/>
            <person name="Gross E."/>
            <person name="Simon M.F."/>
            <person name="Bueno dos Reis Junior F."/>
            <person name="Poole P.S."/>
            <person name="Venter S.N."/>
            <person name="James E.K."/>
        </authorList>
    </citation>
    <scope>NUCLEOTIDE SEQUENCE [LARGE SCALE GENOMIC DNA]</scope>
    <source>
        <strain evidence="7 8">JPY 581</strain>
    </source>
</reference>
<dbReference type="STRING" id="863227.GCA_000373005_05724"/>
<feature type="transmembrane region" description="Helical" evidence="5">
    <location>
        <begin position="39"/>
        <end position="60"/>
    </location>
</feature>
<dbReference type="AlphaFoldDB" id="A0A2N7X0M8"/>
<protein>
    <submittedName>
        <fullName evidence="7">O-antigen ligase domain-containing protein</fullName>
    </submittedName>
</protein>
<evidence type="ECO:0000259" key="6">
    <source>
        <dbReference type="Pfam" id="PF04932"/>
    </source>
</evidence>
<keyword evidence="3 5" id="KW-1133">Transmembrane helix</keyword>
<dbReference type="Proteomes" id="UP000235777">
    <property type="component" value="Unassembled WGS sequence"/>
</dbReference>
<accession>A0A2N7X0M8</accession>
<dbReference type="OrthoDB" id="115889at2"/>
<dbReference type="GO" id="GO:0016020">
    <property type="term" value="C:membrane"/>
    <property type="evidence" value="ECO:0007669"/>
    <property type="project" value="UniProtKB-SubCell"/>
</dbReference>
<dbReference type="Pfam" id="PF04932">
    <property type="entry name" value="Wzy_C"/>
    <property type="match status" value="1"/>
</dbReference>
<feature type="transmembrane region" description="Helical" evidence="5">
    <location>
        <begin position="6"/>
        <end position="32"/>
    </location>
</feature>
<proteinExistence type="predicted"/>
<evidence type="ECO:0000256" key="5">
    <source>
        <dbReference type="SAM" id="Phobius"/>
    </source>
</evidence>
<dbReference type="RefSeq" id="WP_018444344.1">
    <property type="nucleotide sequence ID" value="NZ_KB890220.1"/>
</dbReference>
<dbReference type="InterPro" id="IPR051533">
    <property type="entry name" value="WaaL-like"/>
</dbReference>
<name>A0A2N7X0M8_9BURK</name>
<dbReference type="GO" id="GO:0016874">
    <property type="term" value="F:ligase activity"/>
    <property type="evidence" value="ECO:0007669"/>
    <property type="project" value="UniProtKB-KW"/>
</dbReference>
<feature type="transmembrane region" description="Helical" evidence="5">
    <location>
        <begin position="140"/>
        <end position="161"/>
    </location>
</feature>
<keyword evidence="2 5" id="KW-0812">Transmembrane</keyword>
<organism evidence="7 8">
    <name type="scientific">Trinickia symbiotica</name>
    <dbReference type="NCBI Taxonomy" id="863227"/>
    <lineage>
        <taxon>Bacteria</taxon>
        <taxon>Pseudomonadati</taxon>
        <taxon>Pseudomonadota</taxon>
        <taxon>Betaproteobacteria</taxon>
        <taxon>Burkholderiales</taxon>
        <taxon>Burkholderiaceae</taxon>
        <taxon>Trinickia</taxon>
    </lineage>
</organism>
<evidence type="ECO:0000313" key="8">
    <source>
        <dbReference type="Proteomes" id="UP000235777"/>
    </source>
</evidence>
<dbReference type="InterPro" id="IPR007016">
    <property type="entry name" value="O-antigen_ligase-rel_domated"/>
</dbReference>
<evidence type="ECO:0000256" key="3">
    <source>
        <dbReference type="ARBA" id="ARBA00022989"/>
    </source>
</evidence>
<dbReference type="PANTHER" id="PTHR37422:SF13">
    <property type="entry name" value="LIPOPOLYSACCHARIDE BIOSYNTHESIS PROTEIN PA4999-RELATED"/>
    <property type="match status" value="1"/>
</dbReference>
<feature type="domain" description="O-antigen ligase-related" evidence="6">
    <location>
        <begin position="171"/>
        <end position="325"/>
    </location>
</feature>
<evidence type="ECO:0000256" key="1">
    <source>
        <dbReference type="ARBA" id="ARBA00004141"/>
    </source>
</evidence>
<feature type="transmembrane region" description="Helical" evidence="5">
    <location>
        <begin position="310"/>
        <end position="330"/>
    </location>
</feature>
<feature type="transmembrane region" description="Helical" evidence="5">
    <location>
        <begin position="260"/>
        <end position="277"/>
    </location>
</feature>
<dbReference type="PANTHER" id="PTHR37422">
    <property type="entry name" value="TEICHURONIC ACID BIOSYNTHESIS PROTEIN TUAE"/>
    <property type="match status" value="1"/>
</dbReference>